<protein>
    <recommendedName>
        <fullName evidence="6">HAT C-terminal dimerisation domain-containing protein</fullName>
    </recommendedName>
</protein>
<dbReference type="Pfam" id="PF14291">
    <property type="entry name" value="DUF4371"/>
    <property type="match status" value="1"/>
</dbReference>
<feature type="transmembrane region" description="Helical" evidence="1">
    <location>
        <begin position="199"/>
        <end position="221"/>
    </location>
</feature>
<dbReference type="InterPro" id="IPR055298">
    <property type="entry name" value="AtLOH3-like"/>
</dbReference>
<accession>A0ABQ9M068</accession>
<name>A0ABQ9M068_HEVBR</name>
<dbReference type="PANTHER" id="PTHR11697">
    <property type="entry name" value="GENERAL TRANSCRIPTION FACTOR 2-RELATED ZINC FINGER PROTEIN"/>
    <property type="match status" value="1"/>
</dbReference>
<keyword evidence="1" id="KW-0812">Transmembrane</keyword>
<keyword evidence="5" id="KW-1185">Reference proteome</keyword>
<comment type="caution">
    <text evidence="4">The sequence shown here is derived from an EMBL/GenBank/DDBJ whole genome shotgun (WGS) entry which is preliminary data.</text>
</comment>
<keyword evidence="1" id="KW-1133">Transmembrane helix</keyword>
<proteinExistence type="predicted"/>
<evidence type="ECO:0008006" key="6">
    <source>
        <dbReference type="Google" id="ProtNLM"/>
    </source>
</evidence>
<keyword evidence="1" id="KW-0472">Membrane</keyword>
<dbReference type="Proteomes" id="UP001174677">
    <property type="component" value="Chromosome 9"/>
</dbReference>
<evidence type="ECO:0000259" key="3">
    <source>
        <dbReference type="Pfam" id="PF14291"/>
    </source>
</evidence>
<evidence type="ECO:0000259" key="2">
    <source>
        <dbReference type="Pfam" id="PF05699"/>
    </source>
</evidence>
<organism evidence="4 5">
    <name type="scientific">Hevea brasiliensis</name>
    <name type="common">Para rubber tree</name>
    <name type="synonym">Siphonia brasiliensis</name>
    <dbReference type="NCBI Taxonomy" id="3981"/>
    <lineage>
        <taxon>Eukaryota</taxon>
        <taxon>Viridiplantae</taxon>
        <taxon>Streptophyta</taxon>
        <taxon>Embryophyta</taxon>
        <taxon>Tracheophyta</taxon>
        <taxon>Spermatophyta</taxon>
        <taxon>Magnoliopsida</taxon>
        <taxon>eudicotyledons</taxon>
        <taxon>Gunneridae</taxon>
        <taxon>Pentapetalae</taxon>
        <taxon>rosids</taxon>
        <taxon>fabids</taxon>
        <taxon>Malpighiales</taxon>
        <taxon>Euphorbiaceae</taxon>
        <taxon>Crotonoideae</taxon>
        <taxon>Micrandreae</taxon>
        <taxon>Hevea</taxon>
    </lineage>
</organism>
<evidence type="ECO:0000313" key="5">
    <source>
        <dbReference type="Proteomes" id="UP001174677"/>
    </source>
</evidence>
<dbReference type="PANTHER" id="PTHR11697:SF230">
    <property type="entry name" value="ZINC FINGER, MYM DOMAIN CONTAINING 1"/>
    <property type="match status" value="1"/>
</dbReference>
<evidence type="ECO:0000313" key="4">
    <source>
        <dbReference type="EMBL" id="KAJ9173659.1"/>
    </source>
</evidence>
<evidence type="ECO:0000256" key="1">
    <source>
        <dbReference type="SAM" id="Phobius"/>
    </source>
</evidence>
<gene>
    <name evidence="4" type="ORF">P3X46_016773</name>
</gene>
<dbReference type="InterPro" id="IPR008906">
    <property type="entry name" value="HATC_C_dom"/>
</dbReference>
<feature type="domain" description="HAT C-terminal dimerisation" evidence="2">
    <location>
        <begin position="196"/>
        <end position="256"/>
    </location>
</feature>
<dbReference type="InterPro" id="IPR025398">
    <property type="entry name" value="DUF4371"/>
</dbReference>
<dbReference type="Pfam" id="PF05699">
    <property type="entry name" value="Dimer_Tnp_hAT"/>
    <property type="match status" value="1"/>
</dbReference>
<dbReference type="EMBL" id="JARPOI010000009">
    <property type="protein sequence ID" value="KAJ9173659.1"/>
    <property type="molecule type" value="Genomic_DNA"/>
</dbReference>
<sequence length="269" mass="30851">MCLRYLLMQGLAFRGNDESENSLNQGNFLELLKVLASCNEEINNIVLKNASDNLKLTSPDIQRDIINAAATETTKAIITDLGDDLSEEMTNLYHYRVELFYSMIDIRFQELNNQFDEVNTNLLLYMACLDPKDSFSAFGMGKLIQLAKFYLCEFSPVALIELESQLKNFVFDMRMDKKFFEISGIGGLFEKMVATRKHIVFPLVYLIVKLSLILPVAIATVERAFSAMNIIKSSLRNRMGDELLNYYLVTYIERDLFASIDNTVIMNRF</sequence>
<reference evidence="4" key="1">
    <citation type="journal article" date="2023" name="Plant Biotechnol. J.">
        <title>Chromosome-level wild Hevea brasiliensis genome provides new tools for genomic-assisted breeding and valuable loci to elevate rubber yield.</title>
        <authorList>
            <person name="Cheng H."/>
            <person name="Song X."/>
            <person name="Hu Y."/>
            <person name="Wu T."/>
            <person name="Yang Q."/>
            <person name="An Z."/>
            <person name="Feng S."/>
            <person name="Deng Z."/>
            <person name="Wu W."/>
            <person name="Zeng X."/>
            <person name="Tu M."/>
            <person name="Wang X."/>
            <person name="Huang H."/>
        </authorList>
    </citation>
    <scope>NUCLEOTIDE SEQUENCE</scope>
    <source>
        <strain evidence="4">MT/VB/25A 57/8</strain>
    </source>
</reference>
<feature type="domain" description="DUF4371" evidence="3">
    <location>
        <begin position="4"/>
        <end position="85"/>
    </location>
</feature>